<evidence type="ECO:0000256" key="5">
    <source>
        <dbReference type="ARBA" id="ARBA00023239"/>
    </source>
</evidence>
<protein>
    <recommendedName>
        <fullName evidence="7">Endolytic murein transglycosylase</fullName>
        <ecNumber evidence="7">4.2.2.29</ecNumber>
    </recommendedName>
    <alternativeName>
        <fullName evidence="7">Peptidoglycan lytic transglycosylase</fullName>
    </alternativeName>
    <alternativeName>
        <fullName evidence="7">Peptidoglycan polymerization terminase</fullName>
    </alternativeName>
</protein>
<dbReference type="CDD" id="cd08010">
    <property type="entry name" value="MltG_like"/>
    <property type="match status" value="1"/>
</dbReference>
<comment type="caution">
    <text evidence="8">The sequence shown here is derived from an EMBL/GenBank/DDBJ whole genome shotgun (WGS) entry which is preliminary data.</text>
</comment>
<sequence>MPRRRRDTRKKKRRTRRALVGGVLAVVAFIVLIAVAGVIFIKPLRTFFADAGVTDYTGTGTSEVIVTIHGGDDGNDIAHTLVAAGVIKSYEPFYRLLLAQSPEPVFQPGAYALKTQMSSKAALSSLLDPGSTRLANTFVIPEGTVLKDALTLIADGTGVTRSDLEAAAADYSSFGLPKEATSLEGFLFPARYNVNRGQSAHEILQTLVNRMFAALDRVGVAQGDRYHAVVFASLVQREARIATDFPKVARVFQNRLDRGMRLQSDATVAYGTGATNRVSTTDAERANPNNPYNTYLHVGLPPGPISNPGDIAIDAAFSPAEGTWLYFVTVNLETGQTVFSTTDAEHDAAVQQWQAWMREHPEYR</sequence>
<keyword evidence="4 7" id="KW-0472">Membrane</keyword>
<comment type="subcellular location">
    <subcellularLocation>
        <location evidence="7">Cell membrane</location>
        <topology evidence="7">Single-pass membrane protein</topology>
    </subcellularLocation>
</comment>
<keyword evidence="2 7" id="KW-0812">Transmembrane</keyword>
<feature type="site" description="Important for catalytic activity" evidence="7">
    <location>
        <position position="238"/>
    </location>
</feature>
<comment type="function">
    <text evidence="7">Functions as a peptidoglycan terminase that cleaves nascent peptidoglycan strands endolytically to terminate their elongation.</text>
</comment>
<evidence type="ECO:0000256" key="3">
    <source>
        <dbReference type="ARBA" id="ARBA00022989"/>
    </source>
</evidence>
<dbReference type="Gene3D" id="3.30.1490.480">
    <property type="entry name" value="Endolytic murein transglycosylase"/>
    <property type="match status" value="1"/>
</dbReference>
<keyword evidence="5 7" id="KW-0456">Lyase</keyword>
<proteinExistence type="inferred from homology"/>
<dbReference type="InterPro" id="IPR003770">
    <property type="entry name" value="MLTG-like"/>
</dbReference>
<dbReference type="PANTHER" id="PTHR30518">
    <property type="entry name" value="ENDOLYTIC MUREIN TRANSGLYCOSYLASE"/>
    <property type="match status" value="1"/>
</dbReference>
<dbReference type="PATRIC" id="fig|145458.7.peg.1638"/>
<dbReference type="GO" id="GO:0005886">
    <property type="term" value="C:plasma membrane"/>
    <property type="evidence" value="ECO:0007669"/>
    <property type="project" value="UniProtKB-SubCell"/>
</dbReference>
<evidence type="ECO:0000256" key="7">
    <source>
        <dbReference type="HAMAP-Rule" id="MF_02065"/>
    </source>
</evidence>
<organism evidence="8 9">
    <name type="scientific">Rathayibacter toxicus</name>
    <dbReference type="NCBI Taxonomy" id="145458"/>
    <lineage>
        <taxon>Bacteria</taxon>
        <taxon>Bacillati</taxon>
        <taxon>Actinomycetota</taxon>
        <taxon>Actinomycetes</taxon>
        <taxon>Micrococcales</taxon>
        <taxon>Microbacteriaceae</taxon>
        <taxon>Rathayibacter</taxon>
    </lineage>
</organism>
<reference evidence="8 9" key="1">
    <citation type="submission" date="2015-04" db="EMBL/GenBank/DDBJ databases">
        <title>Draft genome sequence of Rathayibacter toxicus strain FH-142 (AKA 70134 or CS 32), a Western Australian isolate.</title>
        <authorList>
            <consortium name="Consortium for Microbial Forensics and Genomics (microFORGE)"/>
            <person name="Knight B.M."/>
            <person name="Roberts D.P."/>
            <person name="Lin D."/>
            <person name="Hari K."/>
            <person name="Fletcher J."/>
            <person name="Melcher U."/>
            <person name="Blagden T."/>
            <person name="Luster D.G."/>
            <person name="Sechler A.J."/>
            <person name="Schneider W.L."/>
            <person name="Winegar R.A."/>
        </authorList>
    </citation>
    <scope>NUCLEOTIDE SEQUENCE [LARGE SCALE GENOMIC DNA]</scope>
    <source>
        <strain evidence="8 9">FH142</strain>
    </source>
</reference>
<dbReference type="GO" id="GO:0009252">
    <property type="term" value="P:peptidoglycan biosynthetic process"/>
    <property type="evidence" value="ECO:0007669"/>
    <property type="project" value="UniProtKB-UniRule"/>
</dbReference>
<comment type="similarity">
    <text evidence="7">Belongs to the transglycosylase MltG family.</text>
</comment>
<evidence type="ECO:0000313" key="8">
    <source>
        <dbReference type="EMBL" id="KKM44346.1"/>
    </source>
</evidence>
<dbReference type="NCBIfam" id="TIGR00247">
    <property type="entry name" value="endolytic transglycosylase MltG"/>
    <property type="match status" value="1"/>
</dbReference>
<keyword evidence="3 7" id="KW-1133">Transmembrane helix</keyword>
<keyword evidence="1 7" id="KW-1003">Cell membrane</keyword>
<evidence type="ECO:0000256" key="2">
    <source>
        <dbReference type="ARBA" id="ARBA00022692"/>
    </source>
</evidence>
<dbReference type="KEGG" id="rtx:TI83_07190"/>
<dbReference type="Gene3D" id="3.30.160.60">
    <property type="entry name" value="Classic Zinc Finger"/>
    <property type="match status" value="1"/>
</dbReference>
<evidence type="ECO:0000313" key="9">
    <source>
        <dbReference type="Proteomes" id="UP000052979"/>
    </source>
</evidence>
<evidence type="ECO:0000256" key="1">
    <source>
        <dbReference type="ARBA" id="ARBA00022475"/>
    </source>
</evidence>
<dbReference type="Proteomes" id="UP000052979">
    <property type="component" value="Unassembled WGS sequence"/>
</dbReference>
<name>A0A0C5BBZ1_9MICO</name>
<feature type="transmembrane region" description="Helical" evidence="7">
    <location>
        <begin position="20"/>
        <end position="41"/>
    </location>
</feature>
<dbReference type="Pfam" id="PF02618">
    <property type="entry name" value="YceG"/>
    <property type="match status" value="1"/>
</dbReference>
<accession>A0A0C5BBZ1</accession>
<gene>
    <name evidence="7" type="primary">mltG</name>
    <name evidence="8" type="ORF">VT73_10135</name>
</gene>
<comment type="catalytic activity">
    <reaction evidence="7">
        <text>a peptidoglycan chain = a peptidoglycan chain with N-acetyl-1,6-anhydromuramyl-[peptide] at the reducing end + a peptidoglycan chain with N-acetylglucosamine at the non-reducing end.</text>
        <dbReference type="EC" id="4.2.2.29"/>
    </reaction>
</comment>
<dbReference type="STRING" id="145458.APU90_09890"/>
<dbReference type="EMBL" id="LBFI01000057">
    <property type="protein sequence ID" value="KKM44346.1"/>
    <property type="molecule type" value="Genomic_DNA"/>
</dbReference>
<keyword evidence="6 7" id="KW-0961">Cell wall biogenesis/degradation</keyword>
<evidence type="ECO:0000256" key="4">
    <source>
        <dbReference type="ARBA" id="ARBA00023136"/>
    </source>
</evidence>
<dbReference type="PANTHER" id="PTHR30518:SF2">
    <property type="entry name" value="ENDOLYTIC MUREIN TRANSGLYCOSYLASE"/>
    <property type="match status" value="1"/>
</dbReference>
<dbReference type="eggNOG" id="COG1559">
    <property type="taxonomic scope" value="Bacteria"/>
</dbReference>
<evidence type="ECO:0000256" key="6">
    <source>
        <dbReference type="ARBA" id="ARBA00023316"/>
    </source>
</evidence>
<dbReference type="GO" id="GO:0008932">
    <property type="term" value="F:lytic endotransglycosylase activity"/>
    <property type="evidence" value="ECO:0007669"/>
    <property type="project" value="UniProtKB-UniRule"/>
</dbReference>
<dbReference type="HAMAP" id="MF_02065">
    <property type="entry name" value="MltG"/>
    <property type="match status" value="1"/>
</dbReference>
<dbReference type="EC" id="4.2.2.29" evidence="7"/>
<dbReference type="GO" id="GO:0071555">
    <property type="term" value="P:cell wall organization"/>
    <property type="evidence" value="ECO:0007669"/>
    <property type="project" value="UniProtKB-KW"/>
</dbReference>
<dbReference type="AlphaFoldDB" id="A0A0C5BBZ1"/>
<keyword evidence="9" id="KW-1185">Reference proteome</keyword>